<reference evidence="1 2" key="1">
    <citation type="submission" date="2015-03" db="EMBL/GenBank/DDBJ databases">
        <title>RNA-seq based gene annotation and comparative genomics of four Zymoseptoria species reveal species-specific pathogenicity related genes and transposable element activity.</title>
        <authorList>
            <person name="Grandaubert J."/>
            <person name="Bhattacharyya A."/>
            <person name="Stukenbrock E.H."/>
        </authorList>
    </citation>
    <scope>NUCLEOTIDE SEQUENCE [LARGE SCALE GENOMIC DNA]</scope>
    <source>
        <strain evidence="1 2">Zb18110</strain>
    </source>
</reference>
<gene>
    <name evidence="1" type="ORF">TI39_contig437g00003</name>
</gene>
<dbReference type="Proteomes" id="UP000033647">
    <property type="component" value="Unassembled WGS sequence"/>
</dbReference>
<dbReference type="STRING" id="1047168.A0A0F4GL04"/>
<sequence length="314" mass="34248">MGQVYSQASEVIVWLGEGDEKISDAVQALLAFGLGASISQKLMQALVKQGQTPKSMHESDEAAEKSTNVGCADIVQPLQVHVKYTTGLIRSSVVVLKDLQTLKVKAVPVDVIENVVTFGETWLECLESLLDVARLAQDALDVPLVTGDLQQGLFKLRSSEPLWRLLVDDGSEYGNIKQGFAQGLEGLGGASGKSTAPDRWEAMYEDLLTLCQEGRVSERTTGEYAEWLQMLIRRKTFFTTKYGFIGKSGKDIQAGDEIHVWLGVRGLFITRPSGDESNTCRVVSGAYVGGLMKGDGINELHLQGLIEAKELLVR</sequence>
<evidence type="ECO:0008006" key="3">
    <source>
        <dbReference type="Google" id="ProtNLM"/>
    </source>
</evidence>
<protein>
    <recommendedName>
        <fullName evidence="3">Heterokaryon incompatibility domain-containing protein</fullName>
    </recommendedName>
</protein>
<dbReference type="AlphaFoldDB" id="A0A0F4GL04"/>
<dbReference type="EMBL" id="LAFY01000429">
    <property type="protein sequence ID" value="KJX98099.1"/>
    <property type="molecule type" value="Genomic_DNA"/>
</dbReference>
<evidence type="ECO:0000313" key="1">
    <source>
        <dbReference type="EMBL" id="KJX98099.1"/>
    </source>
</evidence>
<keyword evidence="2" id="KW-1185">Reference proteome</keyword>
<comment type="caution">
    <text evidence="1">The sequence shown here is derived from an EMBL/GenBank/DDBJ whole genome shotgun (WGS) entry which is preliminary data.</text>
</comment>
<dbReference type="Pfam" id="PF26639">
    <property type="entry name" value="Het-6_barrel"/>
    <property type="match status" value="1"/>
</dbReference>
<dbReference type="OrthoDB" id="2157530at2759"/>
<organism evidence="1 2">
    <name type="scientific">Zymoseptoria brevis</name>
    <dbReference type="NCBI Taxonomy" id="1047168"/>
    <lineage>
        <taxon>Eukaryota</taxon>
        <taxon>Fungi</taxon>
        <taxon>Dikarya</taxon>
        <taxon>Ascomycota</taxon>
        <taxon>Pezizomycotina</taxon>
        <taxon>Dothideomycetes</taxon>
        <taxon>Dothideomycetidae</taxon>
        <taxon>Mycosphaerellales</taxon>
        <taxon>Mycosphaerellaceae</taxon>
        <taxon>Zymoseptoria</taxon>
    </lineage>
</organism>
<proteinExistence type="predicted"/>
<evidence type="ECO:0000313" key="2">
    <source>
        <dbReference type="Proteomes" id="UP000033647"/>
    </source>
</evidence>
<name>A0A0F4GL04_9PEZI</name>
<accession>A0A0F4GL04</accession>